<accession>A0A6M6E0V8</accession>
<gene>
    <name evidence="1" type="ORF">FDZ14_31830</name>
</gene>
<reference evidence="1 2" key="1">
    <citation type="submission" date="2019-10" db="EMBL/GenBank/DDBJ databases">
        <title>Complete genome sequences for adaption low water activity.</title>
        <authorList>
            <person name="Zhao L."/>
            <person name="Zhong J."/>
        </authorList>
    </citation>
    <scope>NUCLEOTIDE SEQUENCE [LARGE SCALE GENOMIC DNA]</scope>
    <source>
        <strain evidence="1 2">FDU301</strain>
        <plasmid evidence="2">pfdu301a</plasmid>
    </source>
</reference>
<protein>
    <submittedName>
        <fullName evidence="1">Uncharacterized protein</fullName>
    </submittedName>
</protein>
<dbReference type="AlphaFoldDB" id="A0A6M6E0V8"/>
<dbReference type="EMBL" id="CP045273">
    <property type="protein sequence ID" value="QJX80681.1"/>
    <property type="molecule type" value="Genomic_DNA"/>
</dbReference>
<geneLocation type="plasmid" evidence="2">
    <name>pfdu301a</name>
</geneLocation>
<sequence length="99" mass="11606">MQMTALNTKKINKKLKQEGFRGWSFEYESVSKRYCLSIFDDHNPEDELVFFLHVFDPTNISHAVRVKKNGSENTVDKKHQFYVDAEKIVQKFVSDFVAS</sequence>
<dbReference type="Proteomes" id="UP000501076">
    <property type="component" value="Plasmid pFDU301A"/>
</dbReference>
<evidence type="ECO:0000313" key="1">
    <source>
        <dbReference type="EMBL" id="QJX80681.1"/>
    </source>
</evidence>
<keyword evidence="1" id="KW-0614">Plasmid</keyword>
<evidence type="ECO:0000313" key="2">
    <source>
        <dbReference type="Proteomes" id="UP000501076"/>
    </source>
</evidence>
<organism evidence="1 2">
    <name type="scientific">Priestia megaterium</name>
    <name type="common">Bacillus megaterium</name>
    <dbReference type="NCBI Taxonomy" id="1404"/>
    <lineage>
        <taxon>Bacteria</taxon>
        <taxon>Bacillati</taxon>
        <taxon>Bacillota</taxon>
        <taxon>Bacilli</taxon>
        <taxon>Bacillales</taxon>
        <taxon>Bacillaceae</taxon>
        <taxon>Priestia</taxon>
    </lineage>
</organism>
<proteinExistence type="predicted"/>
<name>A0A6M6E0V8_PRIMG</name>
<dbReference type="RefSeq" id="WP_171778676.1">
    <property type="nucleotide sequence ID" value="NZ_CP045273.1"/>
</dbReference>